<evidence type="ECO:0000313" key="10">
    <source>
        <dbReference type="Proteomes" id="UP000034076"/>
    </source>
</evidence>
<evidence type="ECO:0000256" key="7">
    <source>
        <dbReference type="ARBA" id="ARBA00048037"/>
    </source>
</evidence>
<evidence type="ECO:0000256" key="3">
    <source>
        <dbReference type="ARBA" id="ARBA00012367"/>
    </source>
</evidence>
<dbReference type="GO" id="GO:0005737">
    <property type="term" value="C:cytoplasm"/>
    <property type="evidence" value="ECO:0007669"/>
    <property type="project" value="TreeGrafter"/>
</dbReference>
<dbReference type="PROSITE" id="PS51733">
    <property type="entry name" value="BPL_LPL_CATALYTIC"/>
    <property type="match status" value="1"/>
</dbReference>
<dbReference type="GO" id="GO:0005524">
    <property type="term" value="F:ATP binding"/>
    <property type="evidence" value="ECO:0007669"/>
    <property type="project" value="UniProtKB-KW"/>
</dbReference>
<dbReference type="AlphaFoldDB" id="A0A0M2NM18"/>
<reference evidence="9 10" key="1">
    <citation type="submission" date="2015-04" db="EMBL/GenBank/DDBJ databases">
        <title>Draft genome sequence of bacteremic isolate Catabacter hongkongensis type strain HKU16T.</title>
        <authorList>
            <person name="Lau S.K."/>
            <person name="Teng J.L."/>
            <person name="Huang Y."/>
            <person name="Curreem S.O."/>
            <person name="Tsui S.K."/>
            <person name="Woo P.C."/>
        </authorList>
    </citation>
    <scope>NUCLEOTIDE SEQUENCE [LARGE SCALE GENOMIC DNA]</scope>
    <source>
        <strain evidence="9 10">HKU16</strain>
    </source>
</reference>
<dbReference type="InterPro" id="IPR019491">
    <property type="entry name" value="Lipoate_protein_ligase_C"/>
</dbReference>
<dbReference type="InterPro" id="IPR004143">
    <property type="entry name" value="BPL_LPL_catalytic"/>
</dbReference>
<dbReference type="Pfam" id="PF21948">
    <property type="entry name" value="LplA-B_cat"/>
    <property type="match status" value="1"/>
</dbReference>
<dbReference type="GO" id="GO:0009249">
    <property type="term" value="P:protein lipoylation"/>
    <property type="evidence" value="ECO:0007669"/>
    <property type="project" value="InterPro"/>
</dbReference>
<dbReference type="InterPro" id="IPR045864">
    <property type="entry name" value="aa-tRNA-synth_II/BPL/LPL"/>
</dbReference>
<dbReference type="RefSeq" id="WP_046442397.1">
    <property type="nucleotide sequence ID" value="NZ_LAYJ01000045.1"/>
</dbReference>
<dbReference type="CDD" id="cd16443">
    <property type="entry name" value="LplA"/>
    <property type="match status" value="1"/>
</dbReference>
<dbReference type="PANTHER" id="PTHR12561:SF3">
    <property type="entry name" value="LIPOYLTRANSFERASE 1, MITOCHONDRIAL"/>
    <property type="match status" value="1"/>
</dbReference>
<dbReference type="EMBL" id="LAYJ01000045">
    <property type="protein sequence ID" value="KKI52016.1"/>
    <property type="molecule type" value="Genomic_DNA"/>
</dbReference>
<evidence type="ECO:0000256" key="6">
    <source>
        <dbReference type="ARBA" id="ARBA00022840"/>
    </source>
</evidence>
<dbReference type="Gene3D" id="3.30.390.50">
    <property type="entry name" value="CO dehydrogenase flavoprotein, C-terminal domain"/>
    <property type="match status" value="1"/>
</dbReference>
<evidence type="ECO:0000256" key="1">
    <source>
        <dbReference type="ARBA" id="ARBA00005085"/>
    </source>
</evidence>
<dbReference type="OrthoDB" id="9788148at2"/>
<comment type="pathway">
    <text evidence="2">Protein modification; protein lipoylation via exogenous pathway; protein N(6)-(lipoyl)lysine from lipoate: step 1/2.</text>
</comment>
<gene>
    <name evidence="9" type="ORF">CHK_0444</name>
</gene>
<comment type="pathway">
    <text evidence="1">Protein modification; protein lipoylation via exogenous pathway; protein N(6)-(lipoyl)lysine from lipoate: step 2/2.</text>
</comment>
<keyword evidence="5" id="KW-0547">Nucleotide-binding</keyword>
<dbReference type="UniPathway" id="UPA00537">
    <property type="reaction ID" value="UER00594"/>
</dbReference>
<dbReference type="Pfam" id="PF10437">
    <property type="entry name" value="Lip_prot_lig_C"/>
    <property type="match status" value="1"/>
</dbReference>
<dbReference type="SUPFAM" id="SSF82649">
    <property type="entry name" value="SufE/NifU"/>
    <property type="match status" value="1"/>
</dbReference>
<protein>
    <recommendedName>
        <fullName evidence="3">lipoate--protein ligase</fullName>
        <ecNumber evidence="3">6.3.1.20</ecNumber>
    </recommendedName>
</protein>
<keyword evidence="6" id="KW-0067">ATP-binding</keyword>
<feature type="domain" description="BPL/LPL catalytic" evidence="8">
    <location>
        <begin position="30"/>
        <end position="213"/>
    </location>
</feature>
<sequence length="330" mass="37291">MQNHYYFYLSPNNNPHHTLAVEEYMMNHVSPGDVILYLYIHSDSIIIGKNQNAWAECRHEQLGADGGILARRVSGGGAVFHDMENLNFSFIVGRETYDLHRQLKVMLDAAKMFGIDAEFSGRNDILADGRKFSGNAFCFRKNGAFHHGTILINTDMTKLSKYLAVPKDKIESKGIASVRSRVVNLAELNPQITPESMTQALKKSFAAEYGEPQEYPFTQEAWDEIAKIEERNAGWDWLFGQTPQFDITIKTRFAWGGIELLLKTKDAVIEDATLYSDAMDADFMASIPNALKGSVFRSQELAERLRSLPETEEQKQITDDIAAYIVEQGY</sequence>
<dbReference type="Proteomes" id="UP000034076">
    <property type="component" value="Unassembled WGS sequence"/>
</dbReference>
<keyword evidence="10" id="KW-1185">Reference proteome</keyword>
<dbReference type="PATRIC" id="fig|270498.16.peg.548"/>
<dbReference type="STRING" id="270498.CHK_0444"/>
<accession>A0A0M2NM18</accession>
<comment type="caution">
    <text evidence="9">The sequence shown here is derived from an EMBL/GenBank/DDBJ whole genome shotgun (WGS) entry which is preliminary data.</text>
</comment>
<name>A0A0M2NM18_9FIRM</name>
<dbReference type="GO" id="GO:0016979">
    <property type="term" value="F:lipoate-protein ligase activity"/>
    <property type="evidence" value="ECO:0007669"/>
    <property type="project" value="UniProtKB-EC"/>
</dbReference>
<evidence type="ECO:0000259" key="8">
    <source>
        <dbReference type="PROSITE" id="PS51733"/>
    </source>
</evidence>
<evidence type="ECO:0000313" key="9">
    <source>
        <dbReference type="EMBL" id="KKI52016.1"/>
    </source>
</evidence>
<dbReference type="NCBIfam" id="TIGR00545">
    <property type="entry name" value="lipoyltrans"/>
    <property type="match status" value="1"/>
</dbReference>
<organism evidence="9 10">
    <name type="scientific">Christensenella hongkongensis</name>
    <dbReference type="NCBI Taxonomy" id="270498"/>
    <lineage>
        <taxon>Bacteria</taxon>
        <taxon>Bacillati</taxon>
        <taxon>Bacillota</taxon>
        <taxon>Clostridia</taxon>
        <taxon>Christensenellales</taxon>
        <taxon>Christensenellaceae</taxon>
        <taxon>Christensenella</taxon>
    </lineage>
</organism>
<dbReference type="SUPFAM" id="SSF55681">
    <property type="entry name" value="Class II aaRS and biotin synthetases"/>
    <property type="match status" value="1"/>
</dbReference>
<dbReference type="GO" id="GO:0017118">
    <property type="term" value="F:lipoyltransferase activity"/>
    <property type="evidence" value="ECO:0007669"/>
    <property type="project" value="TreeGrafter"/>
</dbReference>
<dbReference type="InterPro" id="IPR004562">
    <property type="entry name" value="LipoylTrfase_LipoateP_Ligase"/>
</dbReference>
<dbReference type="PANTHER" id="PTHR12561">
    <property type="entry name" value="LIPOATE-PROTEIN LIGASE"/>
    <property type="match status" value="1"/>
</dbReference>
<comment type="catalytic activity">
    <reaction evidence="7">
        <text>L-lysyl-[lipoyl-carrier protein] + (R)-lipoate + ATP = N(6)-[(R)-lipoyl]-L-lysyl-[lipoyl-carrier protein] + AMP + diphosphate + H(+)</text>
        <dbReference type="Rhea" id="RHEA:49288"/>
        <dbReference type="Rhea" id="RHEA-COMP:10500"/>
        <dbReference type="Rhea" id="RHEA-COMP:10502"/>
        <dbReference type="ChEBI" id="CHEBI:15378"/>
        <dbReference type="ChEBI" id="CHEBI:29969"/>
        <dbReference type="ChEBI" id="CHEBI:30616"/>
        <dbReference type="ChEBI" id="CHEBI:33019"/>
        <dbReference type="ChEBI" id="CHEBI:83088"/>
        <dbReference type="ChEBI" id="CHEBI:83099"/>
        <dbReference type="ChEBI" id="CHEBI:456215"/>
        <dbReference type="EC" id="6.3.1.20"/>
    </reaction>
</comment>
<keyword evidence="4 9" id="KW-0436">Ligase</keyword>
<dbReference type="EC" id="6.3.1.20" evidence="3"/>
<dbReference type="Gene3D" id="3.30.930.10">
    <property type="entry name" value="Bira Bifunctional Protein, Domain 2"/>
    <property type="match status" value="1"/>
</dbReference>
<evidence type="ECO:0000256" key="5">
    <source>
        <dbReference type="ARBA" id="ARBA00022741"/>
    </source>
</evidence>
<evidence type="ECO:0000256" key="4">
    <source>
        <dbReference type="ARBA" id="ARBA00022598"/>
    </source>
</evidence>
<proteinExistence type="predicted"/>
<evidence type="ECO:0000256" key="2">
    <source>
        <dbReference type="ARBA" id="ARBA00005124"/>
    </source>
</evidence>